<accession>A0A1G9KXN9</accession>
<dbReference type="Proteomes" id="UP000198654">
    <property type="component" value="Unassembled WGS sequence"/>
</dbReference>
<feature type="domain" description="Glycosyl transferase CAP10" evidence="2">
    <location>
        <begin position="68"/>
        <end position="307"/>
    </location>
</feature>
<keyword evidence="4" id="KW-1185">Reference proteome</keyword>
<dbReference type="STRING" id="119000.SAMN05661010_01950"/>
<dbReference type="EMBL" id="FNGI01000004">
    <property type="protein sequence ID" value="SDL54630.1"/>
    <property type="molecule type" value="Genomic_DNA"/>
</dbReference>
<name>A0A1G9KXN9_9GAMM</name>
<sequence>MHALQKSRKLCFYSAGLAQLLAPDRLFRSRLDRLLDTLDASEVDYVFDRVNFYNKVSSWFDVDNHATRVSDFKYEKRGAYYLDTKRVVRYFDPDLRFSYLFGDITEVPESPKIVKSRPISGGNANSVLLKLNKIRHFNFVSDDQQFTDKRDRIVWRGKCFKASREAIVKRLHDRPGHDIGQVDESKKHQPDYRPFLSIREQLRNKFVLSLEGKDVATNLKWIMSSNSLCFMPKPRFETWFMEGQLMPSKHYVPLKEDCSDIEEKMDYYSANTDEALEIIKNANRHVEQFKNKRRERLISLLVLRKYFERSGQI</sequence>
<dbReference type="GO" id="GO:0016740">
    <property type="term" value="F:transferase activity"/>
    <property type="evidence" value="ECO:0007669"/>
    <property type="project" value="UniProtKB-KW"/>
</dbReference>
<dbReference type="InterPro" id="IPR051091">
    <property type="entry name" value="O-Glucosyltr/Glycosyltrsf_90"/>
</dbReference>
<evidence type="ECO:0000313" key="3">
    <source>
        <dbReference type="EMBL" id="SDL54630.1"/>
    </source>
</evidence>
<organism evidence="3 4">
    <name type="scientific">Modicisalibacter muralis</name>
    <dbReference type="NCBI Taxonomy" id="119000"/>
    <lineage>
        <taxon>Bacteria</taxon>
        <taxon>Pseudomonadati</taxon>
        <taxon>Pseudomonadota</taxon>
        <taxon>Gammaproteobacteria</taxon>
        <taxon>Oceanospirillales</taxon>
        <taxon>Halomonadaceae</taxon>
        <taxon>Modicisalibacter</taxon>
    </lineage>
</organism>
<dbReference type="RefSeq" id="WP_089727951.1">
    <property type="nucleotide sequence ID" value="NZ_FNGI01000004.1"/>
</dbReference>
<dbReference type="PANTHER" id="PTHR12203">
    <property type="entry name" value="KDEL LYS-ASP-GLU-LEU CONTAINING - RELATED"/>
    <property type="match status" value="1"/>
</dbReference>
<keyword evidence="1 3" id="KW-0808">Transferase</keyword>
<evidence type="ECO:0000313" key="4">
    <source>
        <dbReference type="Proteomes" id="UP000198654"/>
    </source>
</evidence>
<evidence type="ECO:0000259" key="2">
    <source>
        <dbReference type="SMART" id="SM00672"/>
    </source>
</evidence>
<dbReference type="AlphaFoldDB" id="A0A1G9KXN9"/>
<dbReference type="PANTHER" id="PTHR12203:SF35">
    <property type="entry name" value="PROTEIN O-GLUCOSYLTRANSFERASE 1"/>
    <property type="match status" value="1"/>
</dbReference>
<dbReference type="OrthoDB" id="767964at2"/>
<reference evidence="3 4" key="1">
    <citation type="submission" date="2016-10" db="EMBL/GenBank/DDBJ databases">
        <authorList>
            <person name="de Groot N.N."/>
        </authorList>
    </citation>
    <scope>NUCLEOTIDE SEQUENCE [LARGE SCALE GENOMIC DNA]</scope>
    <source>
        <strain evidence="3 4">DSM 14789</strain>
    </source>
</reference>
<proteinExistence type="predicted"/>
<evidence type="ECO:0000256" key="1">
    <source>
        <dbReference type="ARBA" id="ARBA00022679"/>
    </source>
</evidence>
<dbReference type="Pfam" id="PF05686">
    <property type="entry name" value="Glyco_transf_90"/>
    <property type="match status" value="1"/>
</dbReference>
<dbReference type="InterPro" id="IPR006598">
    <property type="entry name" value="CAP10"/>
</dbReference>
<dbReference type="SMART" id="SM00672">
    <property type="entry name" value="CAP10"/>
    <property type="match status" value="1"/>
</dbReference>
<protein>
    <submittedName>
        <fullName evidence="3">Glycosyl transferase family 90</fullName>
    </submittedName>
</protein>
<gene>
    <name evidence="3" type="ORF">SAMN05661010_01950</name>
</gene>